<dbReference type="Pfam" id="PF06824">
    <property type="entry name" value="Glyco_hydro_125"/>
    <property type="match status" value="1"/>
</dbReference>
<evidence type="ECO:0000313" key="3">
    <source>
        <dbReference type="Proteomes" id="UP000199705"/>
    </source>
</evidence>
<dbReference type="STRING" id="551996.SAMN05192573_11757"/>
<dbReference type="SMART" id="SM01149">
    <property type="entry name" value="DUF1237"/>
    <property type="match status" value="1"/>
</dbReference>
<dbReference type="PIRSF" id="PIRSF028846">
    <property type="entry name" value="UCP028846"/>
    <property type="match status" value="1"/>
</dbReference>
<keyword evidence="3" id="KW-1185">Reference proteome</keyword>
<accession>A0A1G8INN9</accession>
<feature type="transmembrane region" description="Helical" evidence="1">
    <location>
        <begin position="64"/>
        <end position="85"/>
    </location>
</feature>
<keyword evidence="1" id="KW-0812">Transmembrane</keyword>
<feature type="transmembrane region" description="Helical" evidence="1">
    <location>
        <begin position="26"/>
        <end position="44"/>
    </location>
</feature>
<organism evidence="2 3">
    <name type="scientific">Mucilaginibacter gossypii</name>
    <dbReference type="NCBI Taxonomy" id="551996"/>
    <lineage>
        <taxon>Bacteria</taxon>
        <taxon>Pseudomonadati</taxon>
        <taxon>Bacteroidota</taxon>
        <taxon>Sphingobacteriia</taxon>
        <taxon>Sphingobacteriales</taxon>
        <taxon>Sphingobacteriaceae</taxon>
        <taxon>Mucilaginibacter</taxon>
    </lineage>
</organism>
<dbReference type="PANTHER" id="PTHR31047">
    <property type="entry name" value="MEIOTICALLY UP-REGULATED GENE 157 PROTEIN"/>
    <property type="match status" value="1"/>
</dbReference>
<dbReference type="InterPro" id="IPR008313">
    <property type="entry name" value="GH125"/>
</dbReference>
<evidence type="ECO:0008006" key="4">
    <source>
        <dbReference type="Google" id="ProtNLM"/>
    </source>
</evidence>
<dbReference type="SUPFAM" id="SSF48208">
    <property type="entry name" value="Six-hairpin glycosidases"/>
    <property type="match status" value="1"/>
</dbReference>
<evidence type="ECO:0000313" key="2">
    <source>
        <dbReference type="EMBL" id="SDI20462.1"/>
    </source>
</evidence>
<keyword evidence="1" id="KW-1133">Transmembrane helix</keyword>
<proteinExistence type="predicted"/>
<dbReference type="AlphaFoldDB" id="A0A1G8INN9"/>
<dbReference type="EMBL" id="FNCG01000017">
    <property type="protein sequence ID" value="SDI20462.1"/>
    <property type="molecule type" value="Genomic_DNA"/>
</dbReference>
<gene>
    <name evidence="2" type="ORF">SAMN05192573_11757</name>
</gene>
<dbReference type="InterPro" id="IPR012341">
    <property type="entry name" value="6hp_glycosidase-like_sf"/>
</dbReference>
<name>A0A1G8INN9_9SPHI</name>
<dbReference type="Proteomes" id="UP000199705">
    <property type="component" value="Unassembled WGS sequence"/>
</dbReference>
<dbReference type="PANTHER" id="PTHR31047:SF0">
    <property type="entry name" value="MEIOTICALLY UP-REGULATED GENE 157 PROTEIN"/>
    <property type="match status" value="1"/>
</dbReference>
<keyword evidence="1" id="KW-0472">Membrane</keyword>
<evidence type="ECO:0000256" key="1">
    <source>
        <dbReference type="SAM" id="Phobius"/>
    </source>
</evidence>
<dbReference type="InterPro" id="IPR008928">
    <property type="entry name" value="6-hairpin_glycosidase_sf"/>
</dbReference>
<sequence>MPLGQTYVMHLYVEDYHPLKILDKTFLNYFSKLFCLTKTLFYFYAYHIKTMKLTRRHFIKINSVAAAGIGLGVTPVFASAVAPAFESQRPKLADRKFTSKAVEAIIKKVKADIKDPEVAWLFENCYPNTLDTTVNYSEKDGKPDTFVITGDINAMWMRDSSAQVWPYLPLIKNDPALKKLIQGVLSRQAKCVIIDPYANAFNEGPTGSEWDSDRTTMKPELHERKWEIDSLCYPVRLAYNYWKISGDSSFFDESWQKAGKIILATFKEQQRKDGKGPYFFQRKTETQSDTAPNRGYGNPVKPVGLICSIFRPSDDATIYPFLIPSNYFAVASLNQMAEMYSTIGHDSATADACKALANEVQAALKQYAVGNHPQFGQVIPFEVDGYGNQLFMDDSNVPSLLALPYLDSVKVDDPLYQSTRKFVLSDSNPYYFKGTAAEGIGGPHVGIGYIWPMAIIMRGITSTDKAEIVQCIKWLKSTHAGTGFMHESFNKDDAKDFTRKWFAWANTLFGELILKVHQHYPDILQQTF</sequence>
<protein>
    <recommendedName>
        <fullName evidence="4">Glycoside hydrolase family 125 protein</fullName>
    </recommendedName>
</protein>
<dbReference type="Gene3D" id="1.50.10.10">
    <property type="match status" value="1"/>
</dbReference>
<dbReference type="GO" id="GO:0005975">
    <property type="term" value="P:carbohydrate metabolic process"/>
    <property type="evidence" value="ECO:0007669"/>
    <property type="project" value="InterPro"/>
</dbReference>
<reference evidence="3" key="1">
    <citation type="submission" date="2016-10" db="EMBL/GenBank/DDBJ databases">
        <authorList>
            <person name="Varghese N."/>
            <person name="Submissions S."/>
        </authorList>
    </citation>
    <scope>NUCLEOTIDE SEQUENCE [LARGE SCALE GENOMIC DNA]</scope>
    <source>
        <strain evidence="3">Gh-67</strain>
    </source>
</reference>